<dbReference type="Proteomes" id="UP000002209">
    <property type="component" value="Chromosome"/>
</dbReference>
<comment type="similarity">
    <text evidence="1">Belongs to the peptidase S51 family.</text>
</comment>
<evidence type="ECO:0000256" key="4">
    <source>
        <dbReference type="ARBA" id="ARBA00022825"/>
    </source>
</evidence>
<protein>
    <recommendedName>
        <fullName evidence="7">Cyanophycinase</fullName>
    </recommendedName>
</protein>
<evidence type="ECO:0000256" key="2">
    <source>
        <dbReference type="ARBA" id="ARBA00022670"/>
    </source>
</evidence>
<reference evidence="6" key="1">
    <citation type="submission" date="2006-03" db="EMBL/GenBank/DDBJ databases">
        <title>Complete genome sequence of Gemmatimonas aurantiaca T-27 that represents a novel phylum Gemmatimonadetes.</title>
        <authorList>
            <person name="Takasaki K."/>
            <person name="Ichikawa N."/>
            <person name="Miura H."/>
            <person name="Matsushita S."/>
            <person name="Watanabe Y."/>
            <person name="Oguchi A."/>
            <person name="Ankai A."/>
            <person name="Yashiro I."/>
            <person name="Takahashi M."/>
            <person name="Terui Y."/>
            <person name="Fukui S."/>
            <person name="Yokoyama H."/>
            <person name="Tanikawa S."/>
            <person name="Hanada S."/>
            <person name="Kamagata Y."/>
            <person name="Fujita N."/>
        </authorList>
    </citation>
    <scope>NUCLEOTIDE SEQUENCE [LARGE SCALE GENOMIC DNA]</scope>
    <source>
        <strain evidence="6">T-27 / DSM 14586 / JCM 11422 / NBRC 100505</strain>
    </source>
</reference>
<dbReference type="GO" id="GO:0006508">
    <property type="term" value="P:proteolysis"/>
    <property type="evidence" value="ECO:0007669"/>
    <property type="project" value="UniProtKB-KW"/>
</dbReference>
<dbReference type="Pfam" id="PF03575">
    <property type="entry name" value="Peptidase_S51"/>
    <property type="match status" value="1"/>
</dbReference>
<sequence length="510" mass="53454">MFVSIHVLFWARLMIVGTRHLFPGGATHTLSRHLGLLSLATALASACSGRSVDPSAPGDGSPRVGPARGSVVVVGGGAQGPEIFARFIELAGGPDALIAEVPTAGSDSVDVSTVGRGLRAAGARNVVVFHTTNRAVADADTFVAKIANARGVWFGGGRHYRLVNSYGGTKSQRAFEAVLARGGVVGGSSAGASILGSYLVRGAPSNDNRIMNHPQYLEGFGYLRGTAIDQHVVARERLPDLHDSVTSRRPDLLAISEDEGTAWVVRGDTAEVIGRNKAFVYNGRDTNDTGRPFLTLHPGDRYNLGARRIMSRAGDGTGLSAAFVDSVFAAYRDPVRGGATVLVARDGKVLVNRAFGVPVQARFTPETGAPLMALGALSQVLNSALGPDSAGTVPPSAVRRVQAIGGTQRLQFSAATRLWVGNVDDLYRFDLGRFVVRPGAADTVTPPAPFVIDQWGATARQRAFAGASGTGGAWLRFPQQRAVVLVLLGDASANAQVPAELLARRLLDAR</sequence>
<dbReference type="GO" id="GO:0008236">
    <property type="term" value="F:serine-type peptidase activity"/>
    <property type="evidence" value="ECO:0007669"/>
    <property type="project" value="UniProtKB-KW"/>
</dbReference>
<dbReference type="Gene3D" id="3.40.50.880">
    <property type="match status" value="1"/>
</dbReference>
<dbReference type="KEGG" id="gau:GAU_2807"/>
<evidence type="ECO:0000313" key="5">
    <source>
        <dbReference type="EMBL" id="BAH39849.1"/>
    </source>
</evidence>
<dbReference type="PANTHER" id="PTHR36175:SF1">
    <property type="entry name" value="CYANOPHYCINASE"/>
    <property type="match status" value="1"/>
</dbReference>
<proteinExistence type="inferred from homology"/>
<keyword evidence="6" id="KW-1185">Reference proteome</keyword>
<dbReference type="EMBL" id="AP009153">
    <property type="protein sequence ID" value="BAH39849.1"/>
    <property type="molecule type" value="Genomic_DNA"/>
</dbReference>
<gene>
    <name evidence="5" type="ordered locus">GAU_2807</name>
</gene>
<evidence type="ECO:0008006" key="7">
    <source>
        <dbReference type="Google" id="ProtNLM"/>
    </source>
</evidence>
<organism evidence="5 6">
    <name type="scientific">Gemmatimonas aurantiaca (strain DSM 14586 / JCM 11422 / NBRC 100505 / T-27)</name>
    <dbReference type="NCBI Taxonomy" id="379066"/>
    <lineage>
        <taxon>Bacteria</taxon>
        <taxon>Pseudomonadati</taxon>
        <taxon>Gemmatimonadota</taxon>
        <taxon>Gemmatimonadia</taxon>
        <taxon>Gemmatimonadales</taxon>
        <taxon>Gemmatimonadaceae</taxon>
        <taxon>Gemmatimonas</taxon>
    </lineage>
</organism>
<dbReference type="InterPro" id="IPR005320">
    <property type="entry name" value="Peptidase_S51"/>
</dbReference>
<dbReference type="eggNOG" id="COG4242">
    <property type="taxonomic scope" value="Bacteria"/>
</dbReference>
<dbReference type="HOGENOM" id="CLU_533966_0_0_0"/>
<keyword evidence="4" id="KW-0720">Serine protease</keyword>
<dbReference type="InterPro" id="IPR029062">
    <property type="entry name" value="Class_I_gatase-like"/>
</dbReference>
<evidence type="ECO:0000256" key="3">
    <source>
        <dbReference type="ARBA" id="ARBA00022801"/>
    </source>
</evidence>
<dbReference type="STRING" id="379066.GAU_2807"/>
<dbReference type="AlphaFoldDB" id="C1ABH2"/>
<name>C1ABH2_GEMAT</name>
<evidence type="ECO:0000313" key="6">
    <source>
        <dbReference type="Proteomes" id="UP000002209"/>
    </source>
</evidence>
<evidence type="ECO:0000256" key="1">
    <source>
        <dbReference type="ARBA" id="ARBA00006534"/>
    </source>
</evidence>
<keyword evidence="2" id="KW-0645">Protease</keyword>
<dbReference type="PANTHER" id="PTHR36175">
    <property type="entry name" value="CYANOPHYCINASE"/>
    <property type="match status" value="1"/>
</dbReference>
<dbReference type="SUPFAM" id="SSF52317">
    <property type="entry name" value="Class I glutamine amidotransferase-like"/>
    <property type="match status" value="1"/>
</dbReference>
<keyword evidence="3" id="KW-0378">Hydrolase</keyword>
<accession>C1ABH2</accession>